<dbReference type="Proteomes" id="UP001250932">
    <property type="component" value="Unassembled WGS sequence"/>
</dbReference>
<gene>
    <name evidence="2" type="ORF">PPG34_00790</name>
</gene>
<evidence type="ECO:0000313" key="2">
    <source>
        <dbReference type="EMBL" id="MDT7040863.1"/>
    </source>
</evidence>
<evidence type="ECO:0000256" key="1">
    <source>
        <dbReference type="SAM" id="MobiDB-lite"/>
    </source>
</evidence>
<evidence type="ECO:0008006" key="4">
    <source>
        <dbReference type="Google" id="ProtNLM"/>
    </source>
</evidence>
<protein>
    <recommendedName>
        <fullName evidence="4">Portal protein</fullName>
    </recommendedName>
</protein>
<organism evidence="2 3">
    <name type="scientific">Candidatus Nitronereus thalassa</name>
    <dbReference type="NCBI Taxonomy" id="3020898"/>
    <lineage>
        <taxon>Bacteria</taxon>
        <taxon>Pseudomonadati</taxon>
        <taxon>Nitrospirota</taxon>
        <taxon>Nitrospiria</taxon>
        <taxon>Nitrospirales</taxon>
        <taxon>Nitrospiraceae</taxon>
        <taxon>Candidatus Nitronereus</taxon>
    </lineage>
</organism>
<reference evidence="2 3" key="1">
    <citation type="journal article" date="2023" name="ISME J.">
        <title>Cultivation and genomic characterization of novel and ubiquitous marine nitrite-oxidizing bacteria from the Nitrospirales.</title>
        <authorList>
            <person name="Mueller A.J."/>
            <person name="Daebeler A."/>
            <person name="Herbold C.W."/>
            <person name="Kirkegaard R.H."/>
            <person name="Daims H."/>
        </authorList>
    </citation>
    <scope>NUCLEOTIDE SEQUENCE [LARGE SCALE GENOMIC DNA]</scope>
    <source>
        <strain evidence="2 3">EB</strain>
    </source>
</reference>
<evidence type="ECO:0000313" key="3">
    <source>
        <dbReference type="Proteomes" id="UP001250932"/>
    </source>
</evidence>
<accession>A0ABU3K391</accession>
<sequence>MNWSTVKTRIVDMLFHDVVQAKVQQAVGPLSLTLDPSNAGFRRLTDKTSPRDLPIPTQERMQEIAYFLWLTNPMAKWLLNMQVAYIVGEGVEMQAEDEAVKAIIETWWTDGVNQWPLKLPKKVRELAMFGEQCWPAFVAPGTGRVRLGYLDLSQIEEVVLDPDNAEQPVGVITKEQHGHVRVPQRRYSVILPVGEEELTPITQQLRQQFTDGPCFYFAINNVSNGSRGISDLFDRADWLDGYDQMLFQRLERSDLANRIVYDLTLNGYTQDQVTEFMKHFQLPKPGGVHGHNEKVTLEAKSPTMNSDDAWTDARMFKHQSLAPFPEHWFGGGGDVNRATASEMDEPTFKLLGERQKLWKAILEQVAGYSIRQAKMAGHLAQTAEETVTAVFPEMVTADLAGLGQTVQSVSQAVATLLAQEIITKPEARRMVSVIVKSFGVELEDLSEEDLEKMFNENELTESQRDVVRTARTRGAEPSDEPRAPSDKEQAS</sequence>
<proteinExistence type="predicted"/>
<keyword evidence="3" id="KW-1185">Reference proteome</keyword>
<feature type="region of interest" description="Disordered" evidence="1">
    <location>
        <begin position="454"/>
        <end position="491"/>
    </location>
</feature>
<name>A0ABU3K391_9BACT</name>
<dbReference type="EMBL" id="JAQOUE010000001">
    <property type="protein sequence ID" value="MDT7040863.1"/>
    <property type="molecule type" value="Genomic_DNA"/>
</dbReference>
<comment type="caution">
    <text evidence="2">The sequence shown here is derived from an EMBL/GenBank/DDBJ whole genome shotgun (WGS) entry which is preliminary data.</text>
</comment>
<dbReference type="RefSeq" id="WP_313831222.1">
    <property type="nucleotide sequence ID" value="NZ_JAQOUE010000001.1"/>
</dbReference>